<gene>
    <name evidence="3" type="ordered locus">Srot_1605</name>
</gene>
<feature type="signal peptide" evidence="2">
    <location>
        <begin position="1"/>
        <end position="25"/>
    </location>
</feature>
<organism evidence="3 4">
    <name type="scientific">Segniliparus rotundus (strain ATCC BAA-972 / CDC 1076 / CIP 108378 / DSM 44985 / JCM 13578)</name>
    <dbReference type="NCBI Taxonomy" id="640132"/>
    <lineage>
        <taxon>Bacteria</taxon>
        <taxon>Bacillati</taxon>
        <taxon>Actinomycetota</taxon>
        <taxon>Actinomycetes</taxon>
        <taxon>Mycobacteriales</taxon>
        <taxon>Segniliparaceae</taxon>
        <taxon>Segniliparus</taxon>
    </lineage>
</organism>
<name>D6Z7Y7_SEGRD</name>
<keyword evidence="2" id="KW-0732">Signal</keyword>
<feature type="chain" id="PRO_5003091560" evidence="2">
    <location>
        <begin position="26"/>
        <end position="187"/>
    </location>
</feature>
<reference evidence="3 4" key="1">
    <citation type="journal article" date="2010" name="Stand. Genomic Sci.">
        <title>Complete genome sequence of Segniliparus rotundus type strain (CDC 1076).</title>
        <authorList>
            <person name="Sikorski J."/>
            <person name="Lapidus A."/>
            <person name="Copeland A."/>
            <person name="Misra M."/>
            <person name="Glavina Del Rio T."/>
            <person name="Nolan M."/>
            <person name="Lucas S."/>
            <person name="Chen F."/>
            <person name="Tice H."/>
            <person name="Cheng J.F."/>
            <person name="Jando M."/>
            <person name="Schneider S."/>
            <person name="Bruce D."/>
            <person name="Goodwin L."/>
            <person name="Pitluck S."/>
            <person name="Liolios K."/>
            <person name="Mikhailova N."/>
            <person name="Pati A."/>
            <person name="Ivanova N."/>
            <person name="Mavromatis K."/>
            <person name="Chen A."/>
            <person name="Palaniappan K."/>
            <person name="Chertkov O."/>
            <person name="Land M."/>
            <person name="Hauser L."/>
            <person name="Chang Y.J."/>
            <person name="Jeffries C.D."/>
            <person name="Brettin T."/>
            <person name="Detter J.C."/>
            <person name="Han C."/>
            <person name="Rohde M."/>
            <person name="Goker M."/>
            <person name="Bristow J."/>
            <person name="Eisen J.A."/>
            <person name="Markowitz V."/>
            <person name="Hugenholtz P."/>
            <person name="Kyrpides N.C."/>
            <person name="Klenk H.P."/>
        </authorList>
    </citation>
    <scope>NUCLEOTIDE SEQUENCE [LARGE SCALE GENOMIC DNA]</scope>
    <source>
        <strain evidence="4">ATCC BAA-972 / CDC 1076 / CIP 108378 / DSM 44985 / JCM 13578</strain>
    </source>
</reference>
<evidence type="ECO:0000313" key="4">
    <source>
        <dbReference type="Proteomes" id="UP000002247"/>
    </source>
</evidence>
<evidence type="ECO:0000256" key="1">
    <source>
        <dbReference type="SAM" id="MobiDB-lite"/>
    </source>
</evidence>
<dbReference type="HOGENOM" id="CLU_1426572_0_0_11"/>
<dbReference type="RefSeq" id="WP_013138520.1">
    <property type="nucleotide sequence ID" value="NC_014168.1"/>
</dbReference>
<dbReference type="AlphaFoldDB" id="D6Z7Y7"/>
<dbReference type="EMBL" id="CP001958">
    <property type="protein sequence ID" value="ADG98067.1"/>
    <property type="molecule type" value="Genomic_DNA"/>
</dbReference>
<proteinExistence type="predicted"/>
<dbReference type="eggNOG" id="ENOG50326M6">
    <property type="taxonomic scope" value="Bacteria"/>
</dbReference>
<feature type="compositionally biased region" description="Polar residues" evidence="1">
    <location>
        <begin position="112"/>
        <end position="122"/>
    </location>
</feature>
<protein>
    <submittedName>
        <fullName evidence="3">Uncharacterized protein</fullName>
    </submittedName>
</protein>
<evidence type="ECO:0000256" key="2">
    <source>
        <dbReference type="SAM" id="SignalP"/>
    </source>
</evidence>
<dbReference type="OrthoDB" id="4764259at2"/>
<sequence>MKPRHIATGSAICAIALFGAPAALADAPTPGSPVSDPYYSPPGTVSAIPGNFTFSGTFEWIRPRRQVDSAGIAAMTNADPSGSGFGMPGSHLGIEPQRYGPNGATTGPRASVPQQATSSAQSAGGILPGASVAGGLEDPAGQAPKKPIVPESAQPDGTVATALPDSTDSGPDPAPPADTFSDEPSSD</sequence>
<evidence type="ECO:0000313" key="3">
    <source>
        <dbReference type="EMBL" id="ADG98067.1"/>
    </source>
</evidence>
<dbReference type="KEGG" id="srt:Srot_1605"/>
<dbReference type="STRING" id="640132.Srot_1605"/>
<dbReference type="Proteomes" id="UP000002247">
    <property type="component" value="Chromosome"/>
</dbReference>
<feature type="region of interest" description="Disordered" evidence="1">
    <location>
        <begin position="78"/>
        <end position="187"/>
    </location>
</feature>
<keyword evidence="4" id="KW-1185">Reference proteome</keyword>
<accession>D6Z7Y7</accession>